<comment type="subcellular location">
    <subcellularLocation>
        <location evidence="1">Membrane</location>
        <topology evidence="1">Multi-pass membrane protein</topology>
    </subcellularLocation>
</comment>
<gene>
    <name evidence="7" type="ORF">BQ4739_LOCUS6641</name>
</gene>
<keyword evidence="3 6" id="KW-0812">Transmembrane</keyword>
<evidence type="ECO:0008006" key="9">
    <source>
        <dbReference type="Google" id="ProtNLM"/>
    </source>
</evidence>
<dbReference type="GO" id="GO:0006865">
    <property type="term" value="P:amino acid transport"/>
    <property type="evidence" value="ECO:0007669"/>
    <property type="project" value="InterPro"/>
</dbReference>
<dbReference type="InterPro" id="IPR004840">
    <property type="entry name" value="Amino_acid_permease_CS"/>
</dbReference>
<keyword evidence="5 6" id="KW-0472">Membrane</keyword>
<keyword evidence="8" id="KW-1185">Reference proteome</keyword>
<feature type="transmembrane region" description="Helical" evidence="6">
    <location>
        <begin position="109"/>
        <end position="141"/>
    </location>
</feature>
<evidence type="ECO:0000313" key="8">
    <source>
        <dbReference type="Proteomes" id="UP000256970"/>
    </source>
</evidence>
<feature type="transmembrane region" description="Helical" evidence="6">
    <location>
        <begin position="440"/>
        <end position="461"/>
    </location>
</feature>
<dbReference type="AlphaFoldDB" id="A0A383VN72"/>
<dbReference type="STRING" id="3088.A0A383VN72"/>
<proteinExistence type="predicted"/>
<feature type="transmembrane region" description="Helical" evidence="6">
    <location>
        <begin position="407"/>
        <end position="428"/>
    </location>
</feature>
<evidence type="ECO:0000256" key="2">
    <source>
        <dbReference type="ARBA" id="ARBA00022448"/>
    </source>
</evidence>
<dbReference type="GO" id="GO:0016020">
    <property type="term" value="C:membrane"/>
    <property type="evidence" value="ECO:0007669"/>
    <property type="project" value="UniProtKB-SubCell"/>
</dbReference>
<dbReference type="InterPro" id="IPR002293">
    <property type="entry name" value="AA/rel_permease1"/>
</dbReference>
<organism evidence="7 8">
    <name type="scientific">Tetradesmus obliquus</name>
    <name type="common">Green alga</name>
    <name type="synonym">Acutodesmus obliquus</name>
    <dbReference type="NCBI Taxonomy" id="3088"/>
    <lineage>
        <taxon>Eukaryota</taxon>
        <taxon>Viridiplantae</taxon>
        <taxon>Chlorophyta</taxon>
        <taxon>core chlorophytes</taxon>
        <taxon>Chlorophyceae</taxon>
        <taxon>CS clade</taxon>
        <taxon>Sphaeropleales</taxon>
        <taxon>Scenedesmaceae</taxon>
        <taxon>Tetradesmus</taxon>
    </lineage>
</organism>
<feature type="transmembrane region" description="Helical" evidence="6">
    <location>
        <begin position="332"/>
        <end position="360"/>
    </location>
</feature>
<dbReference type="EMBL" id="FNXT01000689">
    <property type="protein sequence ID" value="SZX66202.1"/>
    <property type="molecule type" value="Genomic_DNA"/>
</dbReference>
<dbReference type="GO" id="GO:0022857">
    <property type="term" value="F:transmembrane transporter activity"/>
    <property type="evidence" value="ECO:0007669"/>
    <property type="project" value="InterPro"/>
</dbReference>
<keyword evidence="2" id="KW-0813">Transport</keyword>
<evidence type="ECO:0000256" key="5">
    <source>
        <dbReference type="ARBA" id="ARBA00023136"/>
    </source>
</evidence>
<feature type="transmembrane region" description="Helical" evidence="6">
    <location>
        <begin position="161"/>
        <end position="185"/>
    </location>
</feature>
<evidence type="ECO:0000256" key="3">
    <source>
        <dbReference type="ARBA" id="ARBA00022692"/>
    </source>
</evidence>
<dbReference type="PANTHER" id="PTHR45649:SF26">
    <property type="entry name" value="OS04G0435100 PROTEIN"/>
    <property type="match status" value="1"/>
</dbReference>
<evidence type="ECO:0000256" key="1">
    <source>
        <dbReference type="ARBA" id="ARBA00004141"/>
    </source>
</evidence>
<feature type="transmembrane region" description="Helical" evidence="6">
    <location>
        <begin position="28"/>
        <end position="52"/>
    </location>
</feature>
<name>A0A383VN72_TETOB</name>
<feature type="transmembrane region" description="Helical" evidence="6">
    <location>
        <begin position="192"/>
        <end position="211"/>
    </location>
</feature>
<feature type="transmembrane region" description="Helical" evidence="6">
    <location>
        <begin position="64"/>
        <end position="88"/>
    </location>
</feature>
<dbReference type="Pfam" id="PF13520">
    <property type="entry name" value="AA_permease_2"/>
    <property type="match status" value="1"/>
</dbReference>
<dbReference type="Proteomes" id="UP000256970">
    <property type="component" value="Unassembled WGS sequence"/>
</dbReference>
<evidence type="ECO:0000313" key="7">
    <source>
        <dbReference type="EMBL" id="SZX66202.1"/>
    </source>
</evidence>
<protein>
    <recommendedName>
        <fullName evidence="9">Amino acid permease/ SLC12A domain-containing protein</fullName>
    </recommendedName>
</protein>
<keyword evidence="4 6" id="KW-1133">Transmembrane helix</keyword>
<feature type="transmembrane region" description="Helical" evidence="6">
    <location>
        <begin position="381"/>
        <end position="401"/>
    </location>
</feature>
<dbReference type="PANTHER" id="PTHR45649">
    <property type="entry name" value="AMINO-ACID PERMEASE BAT1"/>
    <property type="match status" value="1"/>
</dbReference>
<feature type="transmembrane region" description="Helical" evidence="6">
    <location>
        <begin position="481"/>
        <end position="499"/>
    </location>
</feature>
<sequence>MQMDPLNAQDDEGVLRSLGYKQVLHRSWGAFTTTTITISAMSVLTSISASFATGLTYGGPAVCIWGWLGVSFCMLCIALGMAELCSAYPTSGGMYYWQYRLAGRTSGPFACWLTGWLNLLGQIAAVSAVAFLCSGLISTMASMASTVGGAEHITFTPAQDLGIYGAVIFLVALLNSCGLHVLTLCTQAGGMFHLAGVLLLVLIVPLMATTHQPASWVFGHFESAQAESVGITNYFNIAILGLLLPAYSYTGMDGPCHMSEEVEGASMHPPKAILHGWAVMFVGGLSLIISLLFSITSIESVLSEDSASGGNAVAQIMYDAAMQRFGTPHVGVGLMAVIIVGVFFCNVATMTYVSRILFCYSRDRAVPLSSLWLKVEPRTKSPIAAVWGVALAAFCLGLPMLGSYTAFNAILSLSTISLIIVYVSPITARITWGRNHFTPGPFNLGVWTYPIGAISTLWALFSTVVFCLPIEMPVNTDNLNYAAAAFIGTCTISIGMFYFPVFGAYKWFKGPAHTVDDDSAHDKYEVAEGGKQVAGGAAAAGDARDVDVDVDVCAAAK</sequence>
<dbReference type="Gene3D" id="1.20.1740.10">
    <property type="entry name" value="Amino acid/polyamine transporter I"/>
    <property type="match status" value="1"/>
</dbReference>
<dbReference type="PROSITE" id="PS00218">
    <property type="entry name" value="AMINO_ACID_PERMEASE_1"/>
    <property type="match status" value="1"/>
</dbReference>
<accession>A0A383VN72</accession>
<evidence type="ECO:0000256" key="6">
    <source>
        <dbReference type="SAM" id="Phobius"/>
    </source>
</evidence>
<feature type="transmembrane region" description="Helical" evidence="6">
    <location>
        <begin position="231"/>
        <end position="251"/>
    </location>
</feature>
<evidence type="ECO:0000256" key="4">
    <source>
        <dbReference type="ARBA" id="ARBA00022989"/>
    </source>
</evidence>
<reference evidence="7 8" key="1">
    <citation type="submission" date="2016-10" db="EMBL/GenBank/DDBJ databases">
        <authorList>
            <person name="Cai Z."/>
        </authorList>
    </citation>
    <scope>NUCLEOTIDE SEQUENCE [LARGE SCALE GENOMIC DNA]</scope>
</reference>
<feature type="transmembrane region" description="Helical" evidence="6">
    <location>
        <begin position="272"/>
        <end position="295"/>
    </location>
</feature>
<dbReference type="PIRSF" id="PIRSF006060">
    <property type="entry name" value="AA_transporter"/>
    <property type="match status" value="1"/>
</dbReference>